<name>A0A9X2VG60_9PSEU</name>
<dbReference type="RefSeq" id="WP_259620992.1">
    <property type="nucleotide sequence ID" value="NZ_JANYMP010000001.1"/>
</dbReference>
<evidence type="ECO:0000256" key="2">
    <source>
        <dbReference type="ARBA" id="ARBA00023239"/>
    </source>
</evidence>
<proteinExistence type="inferred from homology"/>
<comment type="catalytic activity">
    <reaction evidence="3">
        <text>a (3S)-3-hydroxyacyl-CoA = a (2E)-enoyl-CoA + H2O</text>
        <dbReference type="Rhea" id="RHEA:16105"/>
        <dbReference type="ChEBI" id="CHEBI:15377"/>
        <dbReference type="ChEBI" id="CHEBI:57318"/>
        <dbReference type="ChEBI" id="CHEBI:58856"/>
        <dbReference type="EC" id="4.2.1.17"/>
    </reaction>
</comment>
<keyword evidence="7" id="KW-1185">Reference proteome</keyword>
<reference evidence="6" key="1">
    <citation type="submission" date="2022-08" db="EMBL/GenBank/DDBJ databases">
        <authorList>
            <person name="Tistechok S."/>
            <person name="Samborskyy M."/>
            <person name="Roman I."/>
        </authorList>
    </citation>
    <scope>NUCLEOTIDE SEQUENCE</scope>
    <source>
        <strain evidence="6">DSM 103496</strain>
    </source>
</reference>
<protein>
    <submittedName>
        <fullName evidence="6">Enoyl-CoA hydratase/isomerase family protein</fullName>
    </submittedName>
</protein>
<dbReference type="GO" id="GO:0006635">
    <property type="term" value="P:fatty acid beta-oxidation"/>
    <property type="evidence" value="ECO:0007669"/>
    <property type="project" value="TreeGrafter"/>
</dbReference>
<accession>A0A9X2VG60</accession>
<dbReference type="SUPFAM" id="SSF52096">
    <property type="entry name" value="ClpP/crotonase"/>
    <property type="match status" value="1"/>
</dbReference>
<dbReference type="PANTHER" id="PTHR11941:SF54">
    <property type="entry name" value="ENOYL-COA HYDRATASE, MITOCHONDRIAL"/>
    <property type="match status" value="1"/>
</dbReference>
<dbReference type="GO" id="GO:0004300">
    <property type="term" value="F:enoyl-CoA hydratase activity"/>
    <property type="evidence" value="ECO:0007669"/>
    <property type="project" value="UniProtKB-EC"/>
</dbReference>
<dbReference type="Gene3D" id="3.90.226.10">
    <property type="entry name" value="2-enoyl-CoA Hydratase, Chain A, domain 1"/>
    <property type="match status" value="1"/>
</dbReference>
<dbReference type="CDD" id="cd06558">
    <property type="entry name" value="crotonase-like"/>
    <property type="match status" value="1"/>
</dbReference>
<dbReference type="Proteomes" id="UP001141259">
    <property type="component" value="Unassembled WGS sequence"/>
</dbReference>
<dbReference type="AlphaFoldDB" id="A0A9X2VG60"/>
<dbReference type="PROSITE" id="PS00166">
    <property type="entry name" value="ENOYL_COA_HYDRATASE"/>
    <property type="match status" value="1"/>
</dbReference>
<comment type="similarity">
    <text evidence="1 5">Belongs to the enoyl-CoA hydratase/isomerase family.</text>
</comment>
<dbReference type="InterPro" id="IPR001753">
    <property type="entry name" value="Enoyl-CoA_hydra/iso"/>
</dbReference>
<dbReference type="PANTHER" id="PTHR11941">
    <property type="entry name" value="ENOYL-COA HYDRATASE-RELATED"/>
    <property type="match status" value="1"/>
</dbReference>
<dbReference type="InterPro" id="IPR014748">
    <property type="entry name" value="Enoyl-CoA_hydra_C"/>
</dbReference>
<dbReference type="Gene3D" id="1.10.12.10">
    <property type="entry name" value="Lyase 2-enoyl-coa Hydratase, Chain A, domain 2"/>
    <property type="match status" value="1"/>
</dbReference>
<dbReference type="EMBL" id="JANYMP010000001">
    <property type="protein sequence ID" value="MCS7475477.1"/>
    <property type="molecule type" value="Genomic_DNA"/>
</dbReference>
<evidence type="ECO:0000256" key="3">
    <source>
        <dbReference type="ARBA" id="ARBA00023709"/>
    </source>
</evidence>
<dbReference type="InterPro" id="IPR018376">
    <property type="entry name" value="Enoyl-CoA_hyd/isom_CS"/>
</dbReference>
<comment type="catalytic activity">
    <reaction evidence="4">
        <text>a 4-saturated-(3S)-3-hydroxyacyl-CoA = a (3E)-enoyl-CoA + H2O</text>
        <dbReference type="Rhea" id="RHEA:20724"/>
        <dbReference type="ChEBI" id="CHEBI:15377"/>
        <dbReference type="ChEBI" id="CHEBI:58521"/>
        <dbReference type="ChEBI" id="CHEBI:137480"/>
        <dbReference type="EC" id="4.2.1.17"/>
    </reaction>
</comment>
<evidence type="ECO:0000256" key="5">
    <source>
        <dbReference type="RuleBase" id="RU003707"/>
    </source>
</evidence>
<evidence type="ECO:0000256" key="4">
    <source>
        <dbReference type="ARBA" id="ARBA00023717"/>
    </source>
</evidence>
<keyword evidence="2" id="KW-0456">Lyase</keyword>
<gene>
    <name evidence="6" type="ORF">NZH93_01310</name>
</gene>
<dbReference type="Pfam" id="PF00378">
    <property type="entry name" value="ECH_1"/>
    <property type="match status" value="1"/>
</dbReference>
<evidence type="ECO:0000256" key="1">
    <source>
        <dbReference type="ARBA" id="ARBA00005254"/>
    </source>
</evidence>
<sequence length="260" mass="28084">MTEPPLLLHVADSVATVTLNRPDHLNALSTELQRELVEVFADLDRDDSVRVVLLTANGDRAFSAGADLKQMNGNDRSGAAAYLPMAGPTRNLYETVLECGKPTLAVLHGWVVGGGLELAMACDLRIASDDARLMLPESKVGLGANFGSQMLPRLVPMGIAFQMLYLGEPLDAVDAHRVGLVNWLAPRAELDDRARGIAAQLVERAPVTLRRYKAMVRVGSTLPISTALRLDPGPSPYTSADRLEGAAAFVEKRKPHWTGR</sequence>
<evidence type="ECO:0000313" key="6">
    <source>
        <dbReference type="EMBL" id="MCS7475477.1"/>
    </source>
</evidence>
<comment type="caution">
    <text evidence="6">The sequence shown here is derived from an EMBL/GenBank/DDBJ whole genome shotgun (WGS) entry which is preliminary data.</text>
</comment>
<evidence type="ECO:0000313" key="7">
    <source>
        <dbReference type="Proteomes" id="UP001141259"/>
    </source>
</evidence>
<dbReference type="InterPro" id="IPR029045">
    <property type="entry name" value="ClpP/crotonase-like_dom_sf"/>
</dbReference>
<organism evidence="6 7">
    <name type="scientific">Umezawaea endophytica</name>
    <dbReference type="NCBI Taxonomy" id="1654476"/>
    <lineage>
        <taxon>Bacteria</taxon>
        <taxon>Bacillati</taxon>
        <taxon>Actinomycetota</taxon>
        <taxon>Actinomycetes</taxon>
        <taxon>Pseudonocardiales</taxon>
        <taxon>Pseudonocardiaceae</taxon>
        <taxon>Umezawaea</taxon>
    </lineage>
</organism>